<dbReference type="PANTHER" id="PTHR30126">
    <property type="entry name" value="HTH-TYPE TRANSCRIPTIONAL REGULATOR"/>
    <property type="match status" value="1"/>
</dbReference>
<dbReference type="PANTHER" id="PTHR30126:SF39">
    <property type="entry name" value="HTH-TYPE TRANSCRIPTIONAL REGULATOR CYSL"/>
    <property type="match status" value="1"/>
</dbReference>
<dbReference type="SUPFAM" id="SSF53850">
    <property type="entry name" value="Periplasmic binding protein-like II"/>
    <property type="match status" value="1"/>
</dbReference>
<proteinExistence type="inferred from homology"/>
<evidence type="ECO:0000313" key="6">
    <source>
        <dbReference type="EMBL" id="MBP1966201.1"/>
    </source>
</evidence>
<comment type="caution">
    <text evidence="6">The sequence shown here is derived from an EMBL/GenBank/DDBJ whole genome shotgun (WGS) entry which is preliminary data.</text>
</comment>
<dbReference type="CDD" id="cd08420">
    <property type="entry name" value="PBP2_CysL_like"/>
    <property type="match status" value="1"/>
</dbReference>
<organism evidence="6 7">
    <name type="scientific">Paenibacillus aceris</name>
    <dbReference type="NCBI Taxonomy" id="869555"/>
    <lineage>
        <taxon>Bacteria</taxon>
        <taxon>Bacillati</taxon>
        <taxon>Bacillota</taxon>
        <taxon>Bacilli</taxon>
        <taxon>Bacillales</taxon>
        <taxon>Paenibacillaceae</taxon>
        <taxon>Paenibacillus</taxon>
    </lineage>
</organism>
<reference evidence="6 7" key="1">
    <citation type="submission" date="2021-03" db="EMBL/GenBank/DDBJ databases">
        <title>Genomic Encyclopedia of Type Strains, Phase IV (KMG-IV): sequencing the most valuable type-strain genomes for metagenomic binning, comparative biology and taxonomic classification.</title>
        <authorList>
            <person name="Goeker M."/>
        </authorList>
    </citation>
    <scope>NUCLEOTIDE SEQUENCE [LARGE SCALE GENOMIC DNA]</scope>
    <source>
        <strain evidence="6 7">DSM 24950</strain>
    </source>
</reference>
<keyword evidence="3 6" id="KW-0238">DNA-binding</keyword>
<dbReference type="RefSeq" id="WP_167052264.1">
    <property type="nucleotide sequence ID" value="NZ_JAAOZR010000002.1"/>
</dbReference>
<dbReference type="PRINTS" id="PR00039">
    <property type="entry name" value="HTHLYSR"/>
</dbReference>
<evidence type="ECO:0000256" key="1">
    <source>
        <dbReference type="ARBA" id="ARBA00009437"/>
    </source>
</evidence>
<gene>
    <name evidence="6" type="ORF">J2Z65_005460</name>
</gene>
<dbReference type="Proteomes" id="UP001519344">
    <property type="component" value="Unassembled WGS sequence"/>
</dbReference>
<dbReference type="InterPro" id="IPR005119">
    <property type="entry name" value="LysR_subst-bd"/>
</dbReference>
<evidence type="ECO:0000256" key="4">
    <source>
        <dbReference type="ARBA" id="ARBA00023163"/>
    </source>
</evidence>
<dbReference type="InterPro" id="IPR000847">
    <property type="entry name" value="LysR_HTH_N"/>
</dbReference>
<comment type="similarity">
    <text evidence="1">Belongs to the LysR transcriptional regulatory family.</text>
</comment>
<dbReference type="InterPro" id="IPR036390">
    <property type="entry name" value="WH_DNA-bd_sf"/>
</dbReference>
<dbReference type="GO" id="GO:0003677">
    <property type="term" value="F:DNA binding"/>
    <property type="evidence" value="ECO:0007669"/>
    <property type="project" value="UniProtKB-KW"/>
</dbReference>
<feature type="domain" description="HTH lysR-type" evidence="5">
    <location>
        <begin position="1"/>
        <end position="58"/>
    </location>
</feature>
<evidence type="ECO:0000256" key="2">
    <source>
        <dbReference type="ARBA" id="ARBA00023015"/>
    </source>
</evidence>
<dbReference type="SUPFAM" id="SSF46785">
    <property type="entry name" value="Winged helix' DNA-binding domain"/>
    <property type="match status" value="1"/>
</dbReference>
<accession>A0ABS4I710</accession>
<keyword evidence="4" id="KW-0804">Transcription</keyword>
<dbReference type="Pfam" id="PF03466">
    <property type="entry name" value="LysR_substrate"/>
    <property type="match status" value="1"/>
</dbReference>
<protein>
    <submittedName>
        <fullName evidence="6">DNA-binding transcriptional LysR family regulator</fullName>
    </submittedName>
</protein>
<dbReference type="PROSITE" id="PS50931">
    <property type="entry name" value="HTH_LYSR"/>
    <property type="match status" value="1"/>
</dbReference>
<sequence length="298" mass="33596">MIVDALRVFVTVAEQNNFSRAGELLNLSQPAVSLQIRNLENEFNAKLMHRSPKHVVLTDAGEILYRQAKQILSLYEQGKQNIHLLNQKVTGSIQIGASFTIGEYILPRLLADFANQFPEVEMSLTIANTEEIALALKANKLDLGLVEGEVSHNGIQITTYMKDEMLLITSRNHPLCVKKTVKPDMLHDYTWVLREHGSGTRSYSDNFIQTNSLRIKQSYVFTSSQGVKEAVSAGLGISILSRWIVRKELEAGEITAIPLSPKLTERDFWIIQNKDFSSSMAINMFIQKLLERTPLYST</sequence>
<dbReference type="Pfam" id="PF00126">
    <property type="entry name" value="HTH_1"/>
    <property type="match status" value="1"/>
</dbReference>
<dbReference type="Gene3D" id="1.10.10.10">
    <property type="entry name" value="Winged helix-like DNA-binding domain superfamily/Winged helix DNA-binding domain"/>
    <property type="match status" value="1"/>
</dbReference>
<evidence type="ECO:0000259" key="5">
    <source>
        <dbReference type="PROSITE" id="PS50931"/>
    </source>
</evidence>
<name>A0ABS4I710_9BACL</name>
<dbReference type="Gene3D" id="3.40.190.290">
    <property type="match status" value="1"/>
</dbReference>
<dbReference type="EMBL" id="JAGGKV010000019">
    <property type="protein sequence ID" value="MBP1966201.1"/>
    <property type="molecule type" value="Genomic_DNA"/>
</dbReference>
<dbReference type="InterPro" id="IPR036388">
    <property type="entry name" value="WH-like_DNA-bd_sf"/>
</dbReference>
<evidence type="ECO:0000313" key="7">
    <source>
        <dbReference type="Proteomes" id="UP001519344"/>
    </source>
</evidence>
<keyword evidence="7" id="KW-1185">Reference proteome</keyword>
<keyword evidence="2" id="KW-0805">Transcription regulation</keyword>
<evidence type="ECO:0000256" key="3">
    <source>
        <dbReference type="ARBA" id="ARBA00023125"/>
    </source>
</evidence>